<feature type="domain" description="RelA/SpoT" evidence="1">
    <location>
        <begin position="302"/>
        <end position="430"/>
    </location>
</feature>
<dbReference type="InterPro" id="IPR007362">
    <property type="entry name" value="DUF429"/>
</dbReference>
<dbReference type="Proteomes" id="UP001596356">
    <property type="component" value="Unassembled WGS sequence"/>
</dbReference>
<evidence type="ECO:0000313" key="3">
    <source>
        <dbReference type="Proteomes" id="UP001596356"/>
    </source>
</evidence>
<keyword evidence="3" id="KW-1185">Reference proteome</keyword>
<dbReference type="InterPro" id="IPR043519">
    <property type="entry name" value="NT_sf"/>
</dbReference>
<evidence type="ECO:0000259" key="1">
    <source>
        <dbReference type="SMART" id="SM00954"/>
    </source>
</evidence>
<dbReference type="RefSeq" id="WP_377820463.1">
    <property type="nucleotide sequence ID" value="NZ_JBHSWJ010000002.1"/>
</dbReference>
<name>A0ABW2APZ6_9MICO</name>
<dbReference type="CDD" id="cd05399">
    <property type="entry name" value="NT_Rel-Spo_like"/>
    <property type="match status" value="1"/>
</dbReference>
<dbReference type="Pfam" id="PF04607">
    <property type="entry name" value="RelA_SpoT"/>
    <property type="match status" value="1"/>
</dbReference>
<organism evidence="2 3">
    <name type="scientific">Branchiibius cervicis</name>
    <dbReference type="NCBI Taxonomy" id="908252"/>
    <lineage>
        <taxon>Bacteria</taxon>
        <taxon>Bacillati</taxon>
        <taxon>Actinomycetota</taxon>
        <taxon>Actinomycetes</taxon>
        <taxon>Micrococcales</taxon>
        <taxon>Dermacoccaceae</taxon>
        <taxon>Branchiibius</taxon>
    </lineage>
</organism>
<dbReference type="EMBL" id="JBHSWJ010000002">
    <property type="protein sequence ID" value="MFC6712989.1"/>
    <property type="molecule type" value="Genomic_DNA"/>
</dbReference>
<dbReference type="SMART" id="SM00954">
    <property type="entry name" value="RelA_SpoT"/>
    <property type="match status" value="1"/>
</dbReference>
<dbReference type="PANTHER" id="PTHR41773:SF1">
    <property type="entry name" value="RELA_SPOT DOMAIN-CONTAINING PROTEIN"/>
    <property type="match status" value="1"/>
</dbReference>
<sequence length="584" mass="63246">MHFIGIDLAWGERNPTGVAVLDETGALIQLTTMRTDDEVVDAVQPFLPGGAVVGIDAPLVVNNPTGNRAAEKALNADFARFDAGAHPANTANPAFADGTRGARISARLSLDLNPDSGRDGRAVEVYPHPATVALFHLGRTLKYKNKQGRSVAQLRDELLTLIGLLESLATANPPLRLTGNDEWRAQVAAVESATTKAQLRVAEDQVDAVICAYVVLFQERRPADTTTYGVYPDGAIVTPTLPAGLAPSPRPPRISGQVQQVRKAVAAYEAEYPALRAAAAEAIDVVTGILDDAGLNYLSVTGRAKSVASFAEKAARAKDGAPLYDDPSAQIHDTIGLRVITYVPSDVTAVAALLADEAIILDDRDMGRETASTGGFGYASRHLSIRLSAEDQREHPVVGDREIQVQIRTVLQHAWAEFEHDIRYKGTVPEEYRADFDRRFTLAAGLIELADQEFATIRERLQHEVRTPEPERQSTGTGITPRELAAFLAGEFPGADWSRPQHYAWIAGLVEALGITRLSDLAATIRAADADAITRQMGYRRPSGAVRRLDDVLLASFGERYVTLPGNAHRRDRLRARLSKLADN</sequence>
<proteinExistence type="predicted"/>
<evidence type="ECO:0000313" key="2">
    <source>
        <dbReference type="EMBL" id="MFC6712989.1"/>
    </source>
</evidence>
<dbReference type="InterPro" id="IPR007685">
    <property type="entry name" value="RelA_SpoT"/>
</dbReference>
<dbReference type="Pfam" id="PF04250">
    <property type="entry name" value="DUF429"/>
    <property type="match status" value="1"/>
</dbReference>
<gene>
    <name evidence="2" type="ORF">ACFQBT_03670</name>
</gene>
<accession>A0ABW2APZ6</accession>
<dbReference type="PANTHER" id="PTHR41773">
    <property type="entry name" value="GTP PYROPHOSPHATASE-RELATED"/>
    <property type="match status" value="1"/>
</dbReference>
<dbReference type="Gene3D" id="3.30.460.10">
    <property type="entry name" value="Beta Polymerase, domain 2"/>
    <property type="match status" value="1"/>
</dbReference>
<protein>
    <submittedName>
        <fullName evidence="2">DUF429 domain-containing protein</fullName>
    </submittedName>
</protein>
<dbReference type="SUPFAM" id="SSF81301">
    <property type="entry name" value="Nucleotidyltransferase"/>
    <property type="match status" value="1"/>
</dbReference>
<dbReference type="Gene3D" id="1.10.287.860">
    <property type="entry name" value="Nucleotidyltransferase"/>
    <property type="match status" value="1"/>
</dbReference>
<comment type="caution">
    <text evidence="2">The sequence shown here is derived from an EMBL/GenBank/DDBJ whole genome shotgun (WGS) entry which is preliminary data.</text>
</comment>
<reference evidence="3" key="1">
    <citation type="journal article" date="2019" name="Int. J. Syst. Evol. Microbiol.">
        <title>The Global Catalogue of Microorganisms (GCM) 10K type strain sequencing project: providing services to taxonomists for standard genome sequencing and annotation.</title>
        <authorList>
            <consortium name="The Broad Institute Genomics Platform"/>
            <consortium name="The Broad Institute Genome Sequencing Center for Infectious Disease"/>
            <person name="Wu L."/>
            <person name="Ma J."/>
        </authorList>
    </citation>
    <scope>NUCLEOTIDE SEQUENCE [LARGE SCALE GENOMIC DNA]</scope>
    <source>
        <strain evidence="3">NBRC 106593</strain>
    </source>
</reference>